<keyword evidence="5" id="KW-0560">Oxidoreductase</keyword>
<protein>
    <recommendedName>
        <fullName evidence="7">Rhodanese domain-containing protein</fullName>
    </recommendedName>
</protein>
<dbReference type="PROSITE" id="PS50206">
    <property type="entry name" value="RHODANESE_3"/>
    <property type="match status" value="1"/>
</dbReference>
<dbReference type="SUPFAM" id="SSF52821">
    <property type="entry name" value="Rhodanese/Cell cycle control phosphatase"/>
    <property type="match status" value="1"/>
</dbReference>
<comment type="similarity">
    <text evidence="2">Belongs to the class-III pyridine nucleotide-disulfide oxidoreductase family.</text>
</comment>
<dbReference type="InterPro" id="IPR036873">
    <property type="entry name" value="Rhodanese-like_dom_sf"/>
</dbReference>
<dbReference type="PRINTS" id="PR00368">
    <property type="entry name" value="FADPNR"/>
</dbReference>
<dbReference type="InterPro" id="IPR001763">
    <property type="entry name" value="Rhodanese-like_dom"/>
</dbReference>
<evidence type="ECO:0000259" key="7">
    <source>
        <dbReference type="PROSITE" id="PS50206"/>
    </source>
</evidence>
<dbReference type="SUPFAM" id="SSF51905">
    <property type="entry name" value="FAD/NAD(P)-binding domain"/>
    <property type="match status" value="2"/>
</dbReference>
<dbReference type="InterPro" id="IPR016156">
    <property type="entry name" value="FAD/NAD-linked_Rdtase_dimer_sf"/>
</dbReference>
<dbReference type="PANTHER" id="PTHR43429:SF1">
    <property type="entry name" value="NAD(P)H SULFUR OXIDOREDUCTASE (COA-DEPENDENT)"/>
    <property type="match status" value="1"/>
</dbReference>
<dbReference type="Pfam" id="PF00581">
    <property type="entry name" value="Rhodanese"/>
    <property type="match status" value="1"/>
</dbReference>
<dbReference type="OrthoDB" id="9792592at2"/>
<dbReference type="Gene3D" id="3.40.250.10">
    <property type="entry name" value="Rhodanese-like domain"/>
    <property type="match status" value="1"/>
</dbReference>
<feature type="domain" description="Rhodanese" evidence="7">
    <location>
        <begin position="459"/>
        <end position="548"/>
    </location>
</feature>
<evidence type="ECO:0000256" key="6">
    <source>
        <dbReference type="ARBA" id="ARBA00023284"/>
    </source>
</evidence>
<dbReference type="RefSeq" id="WP_111370553.1">
    <property type="nucleotide sequence ID" value="NZ_CP029480.1"/>
</dbReference>
<gene>
    <name evidence="8" type="ORF">DJ013_04405</name>
</gene>
<evidence type="ECO:0000256" key="1">
    <source>
        <dbReference type="ARBA" id="ARBA00001974"/>
    </source>
</evidence>
<keyword evidence="3" id="KW-0285">Flavoprotein</keyword>
<dbReference type="SUPFAM" id="SSF55424">
    <property type="entry name" value="FAD/NAD-linked reductases, dimerisation (C-terminal) domain"/>
    <property type="match status" value="1"/>
</dbReference>
<dbReference type="Pfam" id="PF07992">
    <property type="entry name" value="Pyr_redox_2"/>
    <property type="match status" value="1"/>
</dbReference>
<dbReference type="KEGG" id="als:DJ013_04405"/>
<proteinExistence type="inferred from homology"/>
<dbReference type="Pfam" id="PF02852">
    <property type="entry name" value="Pyr_redox_dim"/>
    <property type="match status" value="1"/>
</dbReference>
<sequence>MKKRIIIIGGLSAGPSAAAKARREDENAEIILFEKTANISYATCGIPYALSGQIKDREKLMVVKPDLLRTRFNVDLRLNEAVTYIDTEKQEVHTPKGSYAYDKLVCATGGSPLIPPIKNLDTCDLWSTCKTIEDFDKIIKDEVLSNKESIAIIGAGLIGLEAAENLKMAGKTVHIIELGENVLPILSDTYATLIKNTLLQNDIHLHLNTTATELNLNDSELILSNGKKLKTDYLIIGIGVRPNTALLPSADKLKNGALIVNEKMETSIPNVYAAGDCAAIKNLITNETGFFPMGTHSNKGGRAAGAQASSKNDVTFNGAYGTAIVKLFDITVARTGMVPTKAMVANFPYKTSTVIVGNTPGFYPNPSDVVLTVYYEPKTQVIVGAEAFGKKGIDKRIDVLATAIYAKLTLRDLQNLDLAYAPPFSPAKDPVIVAGYAAENEITGGFKTVSAMDLMTNYNKENDLLIDVRNPDEIKNSGSIPNALNIPLDSLRTRITEIPKGKKIYIYCAKGTRGYLASKILVNNGYEKVHNLMGGFTLWNALDLASEQA</sequence>
<dbReference type="PRINTS" id="PR00411">
    <property type="entry name" value="PNDRDTASEI"/>
</dbReference>
<keyword evidence="6" id="KW-0676">Redox-active center</keyword>
<organism evidence="8 9">
    <name type="scientific">Arcticibacterium luteifluviistationis</name>
    <dbReference type="NCBI Taxonomy" id="1784714"/>
    <lineage>
        <taxon>Bacteria</taxon>
        <taxon>Pseudomonadati</taxon>
        <taxon>Bacteroidota</taxon>
        <taxon>Cytophagia</taxon>
        <taxon>Cytophagales</taxon>
        <taxon>Leadbetterellaceae</taxon>
        <taxon>Arcticibacterium</taxon>
    </lineage>
</organism>
<dbReference type="InterPro" id="IPR023753">
    <property type="entry name" value="FAD/NAD-binding_dom"/>
</dbReference>
<dbReference type="InterPro" id="IPR004099">
    <property type="entry name" value="Pyr_nucl-diS_OxRdtase_dimer"/>
</dbReference>
<dbReference type="Gene3D" id="3.50.50.60">
    <property type="entry name" value="FAD/NAD(P)-binding domain"/>
    <property type="match status" value="2"/>
</dbReference>
<reference evidence="8 9" key="1">
    <citation type="submission" date="2018-05" db="EMBL/GenBank/DDBJ databases">
        <title>Complete genome sequence of Arcticibacterium luteifluviistationis SM1504T, a cytophagaceae bacterium isolated from Arctic surface seawater.</title>
        <authorList>
            <person name="Li Y."/>
            <person name="Qin Q.-L."/>
        </authorList>
    </citation>
    <scope>NUCLEOTIDE SEQUENCE [LARGE SCALE GENOMIC DNA]</scope>
    <source>
        <strain evidence="8 9">SM1504</strain>
    </source>
</reference>
<evidence type="ECO:0000256" key="5">
    <source>
        <dbReference type="ARBA" id="ARBA00023002"/>
    </source>
</evidence>
<evidence type="ECO:0000256" key="4">
    <source>
        <dbReference type="ARBA" id="ARBA00022827"/>
    </source>
</evidence>
<accession>A0A2Z4G8E3</accession>
<dbReference type="InterPro" id="IPR050260">
    <property type="entry name" value="FAD-bd_OxRdtase"/>
</dbReference>
<dbReference type="Proteomes" id="UP000249873">
    <property type="component" value="Chromosome"/>
</dbReference>
<dbReference type="PANTHER" id="PTHR43429">
    <property type="entry name" value="PYRIDINE NUCLEOTIDE-DISULFIDE OXIDOREDUCTASE DOMAIN-CONTAINING"/>
    <property type="match status" value="1"/>
</dbReference>
<comment type="cofactor">
    <cofactor evidence="1">
        <name>FAD</name>
        <dbReference type="ChEBI" id="CHEBI:57692"/>
    </cofactor>
</comment>
<dbReference type="AlphaFoldDB" id="A0A2Z4G8E3"/>
<evidence type="ECO:0000313" key="9">
    <source>
        <dbReference type="Proteomes" id="UP000249873"/>
    </source>
</evidence>
<keyword evidence="9" id="KW-1185">Reference proteome</keyword>
<dbReference type="InterPro" id="IPR036188">
    <property type="entry name" value="FAD/NAD-bd_sf"/>
</dbReference>
<name>A0A2Z4G8E3_9BACT</name>
<keyword evidence="4" id="KW-0274">FAD</keyword>
<dbReference type="GO" id="GO:0016491">
    <property type="term" value="F:oxidoreductase activity"/>
    <property type="evidence" value="ECO:0007669"/>
    <property type="project" value="UniProtKB-KW"/>
</dbReference>
<evidence type="ECO:0000256" key="3">
    <source>
        <dbReference type="ARBA" id="ARBA00022630"/>
    </source>
</evidence>
<evidence type="ECO:0000256" key="2">
    <source>
        <dbReference type="ARBA" id="ARBA00009130"/>
    </source>
</evidence>
<dbReference type="EMBL" id="CP029480">
    <property type="protein sequence ID" value="AWV97451.1"/>
    <property type="molecule type" value="Genomic_DNA"/>
</dbReference>
<evidence type="ECO:0000313" key="8">
    <source>
        <dbReference type="EMBL" id="AWV97451.1"/>
    </source>
</evidence>
<dbReference type="SMART" id="SM00450">
    <property type="entry name" value="RHOD"/>
    <property type="match status" value="1"/>
</dbReference>